<dbReference type="RefSeq" id="WP_011752834.1">
    <property type="nucleotide sequence ID" value="NC_008698.1"/>
</dbReference>
<keyword evidence="1" id="KW-1133">Transmembrane helix</keyword>
<evidence type="ECO:0000313" key="2">
    <source>
        <dbReference type="EMBL" id="ABL78569.1"/>
    </source>
</evidence>
<feature type="transmembrane region" description="Helical" evidence="1">
    <location>
        <begin position="66"/>
        <end position="90"/>
    </location>
</feature>
<evidence type="ECO:0000313" key="3">
    <source>
        <dbReference type="Proteomes" id="UP000000641"/>
    </source>
</evidence>
<dbReference type="Proteomes" id="UP000000641">
    <property type="component" value="Chromosome"/>
</dbReference>
<dbReference type="EMBL" id="CP000505">
    <property type="protein sequence ID" value="ABL78569.1"/>
    <property type="molecule type" value="Genomic_DNA"/>
</dbReference>
<gene>
    <name evidence="2" type="ordered locus">Tpen_1171</name>
</gene>
<feature type="transmembrane region" description="Helical" evidence="1">
    <location>
        <begin position="21"/>
        <end position="46"/>
    </location>
</feature>
<accession>A1RZD9</accession>
<sequence>MAGFKPFSEKTAPRARLLEEVVTVASLGAVATYLGLELAAVNQLLLPALQVAAVYPFFFRHVRGGRLWVAALTVLVWAVSVSLPVIAASYNSRGWASARVINGESYVKEMFEWIATGRGAEGDISLFLIPKLREVALFAAATAASAGLLGLLMGAILLNYMNYYVGVLLAHAKPGYLLQVALLSWQVYAVLRVVGYVFLGVALSRIAVLVFSQRRLVVEDEARRLLLYALVLIALDFVLKATVANSVYQPLLKEFTG</sequence>
<keyword evidence="1" id="KW-0812">Transmembrane</keyword>
<proteinExistence type="predicted"/>
<feature type="transmembrane region" description="Helical" evidence="1">
    <location>
        <begin position="225"/>
        <end position="248"/>
    </location>
</feature>
<organism evidence="2 3">
    <name type="scientific">Thermofilum pendens (strain DSM 2475 / Hrk 5)</name>
    <dbReference type="NCBI Taxonomy" id="368408"/>
    <lineage>
        <taxon>Archaea</taxon>
        <taxon>Thermoproteota</taxon>
        <taxon>Thermoprotei</taxon>
        <taxon>Thermofilales</taxon>
        <taxon>Thermofilaceae</taxon>
        <taxon>Thermofilum</taxon>
    </lineage>
</organism>
<dbReference type="STRING" id="368408.Tpen_1171"/>
<dbReference type="OrthoDB" id="383001at2157"/>
<dbReference type="AlphaFoldDB" id="A1RZD9"/>
<dbReference type="GeneID" id="4601185"/>
<keyword evidence="1" id="KW-0472">Membrane</keyword>
<name>A1RZD9_THEPD</name>
<dbReference type="HOGENOM" id="CLU_1137034_0_0_2"/>
<evidence type="ECO:0000256" key="1">
    <source>
        <dbReference type="SAM" id="Phobius"/>
    </source>
</evidence>
<feature type="transmembrane region" description="Helical" evidence="1">
    <location>
        <begin position="135"/>
        <end position="160"/>
    </location>
</feature>
<dbReference type="EnsemblBacteria" id="ABL78569">
    <property type="protein sequence ID" value="ABL78569"/>
    <property type="gene ID" value="Tpen_1171"/>
</dbReference>
<reference evidence="3" key="1">
    <citation type="journal article" date="2008" name="J. Bacteriol.">
        <title>Genome sequence of Thermofilum pendens reveals an exceptional loss of biosynthetic pathways without genome reduction.</title>
        <authorList>
            <person name="Anderson I."/>
            <person name="Rodriguez J."/>
            <person name="Susanti D."/>
            <person name="Porat I."/>
            <person name="Reich C."/>
            <person name="Ulrich L.E."/>
            <person name="Elkins J.G."/>
            <person name="Mavromatis K."/>
            <person name="Lykidis A."/>
            <person name="Kim E."/>
            <person name="Thompson L.S."/>
            <person name="Nolan M."/>
            <person name="Land M."/>
            <person name="Copeland A."/>
            <person name="Lapidus A."/>
            <person name="Lucas S."/>
            <person name="Detter C."/>
            <person name="Zhulin I.B."/>
            <person name="Olsen G.J."/>
            <person name="Whitman W."/>
            <person name="Mukhopadhyay B."/>
            <person name="Bristow J."/>
            <person name="Kyrpides N."/>
        </authorList>
    </citation>
    <scope>NUCLEOTIDE SEQUENCE [LARGE SCALE GENOMIC DNA]</scope>
    <source>
        <strain evidence="3">DSM 2475 / Hrk 5</strain>
    </source>
</reference>
<dbReference type="KEGG" id="tpe:Tpen_1171"/>
<protein>
    <submittedName>
        <fullName evidence="2">Uncharacterized protein</fullName>
    </submittedName>
</protein>
<keyword evidence="3" id="KW-1185">Reference proteome</keyword>
<feature type="transmembrane region" description="Helical" evidence="1">
    <location>
        <begin position="180"/>
        <end position="204"/>
    </location>
</feature>
<dbReference type="eggNOG" id="arCOG14774">
    <property type="taxonomic scope" value="Archaea"/>
</dbReference>